<evidence type="ECO:0000313" key="1">
    <source>
        <dbReference type="EMBL" id="VDD37130.1"/>
    </source>
</evidence>
<accession>A0A3P6EBT0</accession>
<gene>
    <name evidence="1" type="ORF">BOLC7T42690H</name>
</gene>
<proteinExistence type="predicted"/>
<sequence length="33" mass="4133">MDAFINVLRQRYHANPHRFRSERLCFLDHVFSR</sequence>
<reference evidence="1" key="1">
    <citation type="submission" date="2018-11" db="EMBL/GenBank/DDBJ databases">
        <authorList>
            <consortium name="Genoscope - CEA"/>
            <person name="William W."/>
        </authorList>
    </citation>
    <scope>NUCLEOTIDE SEQUENCE</scope>
</reference>
<dbReference type="EMBL" id="LR031876">
    <property type="protein sequence ID" value="VDD37130.1"/>
    <property type="molecule type" value="Genomic_DNA"/>
</dbReference>
<protein>
    <submittedName>
        <fullName evidence="1">Uncharacterized protein</fullName>
    </submittedName>
</protein>
<name>A0A3P6EBT0_BRAOL</name>
<organism evidence="1">
    <name type="scientific">Brassica oleracea</name>
    <name type="common">Wild cabbage</name>
    <dbReference type="NCBI Taxonomy" id="3712"/>
    <lineage>
        <taxon>Eukaryota</taxon>
        <taxon>Viridiplantae</taxon>
        <taxon>Streptophyta</taxon>
        <taxon>Embryophyta</taxon>
        <taxon>Tracheophyta</taxon>
        <taxon>Spermatophyta</taxon>
        <taxon>Magnoliopsida</taxon>
        <taxon>eudicotyledons</taxon>
        <taxon>Gunneridae</taxon>
        <taxon>Pentapetalae</taxon>
        <taxon>rosids</taxon>
        <taxon>malvids</taxon>
        <taxon>Brassicales</taxon>
        <taxon>Brassicaceae</taxon>
        <taxon>Brassiceae</taxon>
        <taxon>Brassica</taxon>
    </lineage>
</organism>
<dbReference type="AlphaFoldDB" id="A0A3P6EBT0"/>